<dbReference type="PANTHER" id="PTHR12205">
    <property type="entry name" value="CENTROMERE/KINETOCHORE PROTEIN ZW10"/>
    <property type="match status" value="1"/>
</dbReference>
<dbReference type="InterPro" id="IPR046362">
    <property type="entry name" value="Zw10/DSL1_C_sf"/>
</dbReference>
<dbReference type="PANTHER" id="PTHR12205:SF0">
    <property type="entry name" value="CENTROMERE_KINETOCHORE PROTEIN ZW10 HOMOLOG"/>
    <property type="match status" value="1"/>
</dbReference>
<dbReference type="GO" id="GO:0005737">
    <property type="term" value="C:cytoplasm"/>
    <property type="evidence" value="ECO:0007669"/>
    <property type="project" value="GOC"/>
</dbReference>
<organism evidence="2 3">
    <name type="scientific">Pneumocystis wakefieldiae</name>
    <dbReference type="NCBI Taxonomy" id="38082"/>
    <lineage>
        <taxon>Eukaryota</taxon>
        <taxon>Fungi</taxon>
        <taxon>Dikarya</taxon>
        <taxon>Ascomycota</taxon>
        <taxon>Taphrinomycotina</taxon>
        <taxon>Pneumocystomycetes</taxon>
        <taxon>Pneumocystaceae</taxon>
        <taxon>Pneumocystis</taxon>
    </lineage>
</organism>
<dbReference type="GO" id="GO:0007094">
    <property type="term" value="P:mitotic spindle assembly checkpoint signaling"/>
    <property type="evidence" value="ECO:0007669"/>
    <property type="project" value="TreeGrafter"/>
</dbReference>
<evidence type="ECO:0000259" key="1">
    <source>
        <dbReference type="Pfam" id="PF22766"/>
    </source>
</evidence>
<dbReference type="Proteomes" id="UP000663699">
    <property type="component" value="Chromosome 11"/>
</dbReference>
<dbReference type="GO" id="GO:0006888">
    <property type="term" value="P:endoplasmic reticulum to Golgi vesicle-mediated transport"/>
    <property type="evidence" value="ECO:0007669"/>
    <property type="project" value="TreeGrafter"/>
</dbReference>
<dbReference type="AlphaFoldDB" id="A0A899GCS7"/>
<reference evidence="2" key="1">
    <citation type="submission" date="2020-06" db="EMBL/GenBank/DDBJ databases">
        <title>Genomes of multiple members of Pneumocystis genus reveal paths to human pathogen Pneumocystis jirovecii.</title>
        <authorList>
            <person name="Cisse O.H."/>
            <person name="Ma L."/>
            <person name="Dekker J."/>
            <person name="Khil P."/>
            <person name="Jo J."/>
            <person name="Brenchley J."/>
            <person name="Blair R."/>
            <person name="Pahar B."/>
            <person name="Chabe M."/>
            <person name="Van Rompay K.A."/>
            <person name="Keesler R."/>
            <person name="Sukura A."/>
            <person name="Hirsch V."/>
            <person name="Kutty G."/>
            <person name="Liu Y."/>
            <person name="Peng L."/>
            <person name="Chen J."/>
            <person name="Song J."/>
            <person name="Weissenbacher-Lang C."/>
            <person name="Xu J."/>
            <person name="Upham N.S."/>
            <person name="Stajich J.E."/>
            <person name="Cuomo C.A."/>
            <person name="Cushion M.T."/>
            <person name="Kovacs J.A."/>
        </authorList>
    </citation>
    <scope>NUCLEOTIDE SEQUENCE</scope>
    <source>
        <strain evidence="2">2A</strain>
    </source>
</reference>
<dbReference type="Gene3D" id="1.10.357.150">
    <property type="match status" value="1"/>
</dbReference>
<gene>
    <name evidence="2" type="ORF">MERGE_000776</name>
</gene>
<proteinExistence type="predicted"/>
<dbReference type="Pfam" id="PF22766">
    <property type="entry name" value="ZW10_C2"/>
    <property type="match status" value="1"/>
</dbReference>
<name>A0A899GCS7_9ASCO</name>
<dbReference type="EMBL" id="CP054542">
    <property type="protein sequence ID" value="QSL66397.1"/>
    <property type="molecule type" value="Genomic_DNA"/>
</dbReference>
<sequence length="817" mass="95529">MAANMSGMSRAKFVHAMVNNQPEKINKMIDRSILNDGESLEKLRNSEEALSVVLAKIDMEIEKTREMLSGLILKNETLFLQRFNRKTELYDKIAELVANSSGFSEIETSNQEILKTLNDESEHLRELNDAIQLKEALRDIVLKIKLITSLINKAENFIVQEDLLGVFDAISKAEIECNTVCDEKKAVILSFLREKISRLKLILIERLNDIWNDFVRVEDKFIVRKQLKGPFQKKESLVSFIEVSTQLEIFDLHVIHISNYFESKYLQTLLLNKENSYTLDWSENDDEYQLIIKMDTLKKKESFFQSLLILINFIEKAFPSIMLSSLIRHLFPKIQSLLTNDCINNIIPDGIDGLDEFNGILLDAFEFNKQIKQTIWNNHFEIEKWIKKASESWIIKMKSNAIDSARKALKLEDFDKIIIERVQNIESKQVVDDEKVDFVDNNDWDLDWGNEDKEIFDDEKNKVTIEHDNWGLDNDIEDNDSENGRFKNESWNWNDNDYQDSDTKKHCDMKDLENKKFDQDVLEHKSYSISFFPKRIIPIVQQHLSYITELMKPQYANYMMASFFPQLSDSLTLVLSTFRALVPLYFNQLSISPMLLYNDFTYFSEYLQKLHDGSAQLHCILEESNIFREDGSFAYFFELQMQKKKIISILERTRGFVDCTDNQQVEICSLALSDLQEIFRALSKSWGEIFTRETLFESIGELLETVVVYIIAAIKDISDISEEESKQLSMLFNQFAQVEDIFTVEEQLFPITPTYVPNWLKFRYLLEILEASMQDLMYLYNSGALVDFEKEEIIDLLKTLFAETPSRAENILKIRNS</sequence>
<keyword evidence="3" id="KW-1185">Reference proteome</keyword>
<dbReference type="InterPro" id="IPR055148">
    <property type="entry name" value="ZW10_C_2"/>
</dbReference>
<accession>A0A899GCS7</accession>
<dbReference type="OrthoDB" id="534815at2759"/>
<evidence type="ECO:0000313" key="3">
    <source>
        <dbReference type="Proteomes" id="UP000663699"/>
    </source>
</evidence>
<evidence type="ECO:0000313" key="2">
    <source>
        <dbReference type="EMBL" id="QSL66397.1"/>
    </source>
</evidence>
<dbReference type="GO" id="GO:1990423">
    <property type="term" value="C:RZZ complex"/>
    <property type="evidence" value="ECO:0007669"/>
    <property type="project" value="TreeGrafter"/>
</dbReference>
<feature type="domain" description="ZW10 C-terminal helical" evidence="1">
    <location>
        <begin position="680"/>
        <end position="814"/>
    </location>
</feature>
<protein>
    <recommendedName>
        <fullName evidence="1">ZW10 C-terminal helical domain-containing protein</fullName>
    </recommendedName>
</protein>